<dbReference type="EMBL" id="NQVE01000188">
    <property type="protein sequence ID" value="RAL41446.1"/>
    <property type="molecule type" value="Genomic_DNA"/>
</dbReference>
<dbReference type="AlphaFoldDB" id="A0A328D7C6"/>
<dbReference type="InterPro" id="IPR036047">
    <property type="entry name" value="F-box-like_dom_sf"/>
</dbReference>
<dbReference type="InterPro" id="IPR001810">
    <property type="entry name" value="F-box_dom"/>
</dbReference>
<evidence type="ECO:0000313" key="3">
    <source>
        <dbReference type="EMBL" id="RAL41446.1"/>
    </source>
</evidence>
<proteinExistence type="predicted"/>
<reference evidence="3 4" key="1">
    <citation type="submission" date="2018-06" db="EMBL/GenBank/DDBJ databases">
        <title>The Genome of Cuscuta australis (Dodder) Provides Insight into the Evolution of Plant Parasitism.</title>
        <authorList>
            <person name="Liu H."/>
        </authorList>
    </citation>
    <scope>NUCLEOTIDE SEQUENCE [LARGE SCALE GENOMIC DNA]</scope>
    <source>
        <strain evidence="4">cv. Yunnan</strain>
        <tissue evidence="3">Vines</tissue>
    </source>
</reference>
<dbReference type="Pfam" id="PF00646">
    <property type="entry name" value="F-box"/>
    <property type="match status" value="1"/>
</dbReference>
<feature type="domain" description="F-box" evidence="2">
    <location>
        <begin position="57"/>
        <end position="106"/>
    </location>
</feature>
<dbReference type="InterPro" id="IPR053197">
    <property type="entry name" value="F-box_SCFL_complex_component"/>
</dbReference>
<dbReference type="InterPro" id="IPR053781">
    <property type="entry name" value="F-box_AtFBL13-like"/>
</dbReference>
<organism evidence="3 4">
    <name type="scientific">Cuscuta australis</name>
    <dbReference type="NCBI Taxonomy" id="267555"/>
    <lineage>
        <taxon>Eukaryota</taxon>
        <taxon>Viridiplantae</taxon>
        <taxon>Streptophyta</taxon>
        <taxon>Embryophyta</taxon>
        <taxon>Tracheophyta</taxon>
        <taxon>Spermatophyta</taxon>
        <taxon>Magnoliopsida</taxon>
        <taxon>eudicotyledons</taxon>
        <taxon>Gunneridae</taxon>
        <taxon>Pentapetalae</taxon>
        <taxon>asterids</taxon>
        <taxon>lamiids</taxon>
        <taxon>Solanales</taxon>
        <taxon>Convolvulaceae</taxon>
        <taxon>Cuscuteae</taxon>
        <taxon>Cuscuta</taxon>
        <taxon>Cuscuta subgen. Grammica</taxon>
        <taxon>Cuscuta sect. Cleistogrammica</taxon>
    </lineage>
</organism>
<sequence length="217" mass="25559">MVGEMGLAVRRRKHKATKKFVCSFLGKTSSAIWRRKHKRSKKQQVGYGSGVKRWRGGKRISDLPDEILIAILSFMLPWEAARTSVLSRRWRYLWYSTFDSLDFDPMDPAPEAATRKQKFLRFLKDQWRWRMIEDFDTMFSLFELHAISDAKLLQEARRALLDKKLQVEDAKSRLAKHDDDDDDDDEEEHARKTMSRATQEALIARGNSLKLKRNKKK</sequence>
<dbReference type="SUPFAM" id="SSF81383">
    <property type="entry name" value="F-box domain"/>
    <property type="match status" value="1"/>
</dbReference>
<dbReference type="CDD" id="cd22160">
    <property type="entry name" value="F-box_AtFBL13-like"/>
    <property type="match status" value="1"/>
</dbReference>
<keyword evidence="4" id="KW-1185">Reference proteome</keyword>
<dbReference type="Proteomes" id="UP000249390">
    <property type="component" value="Unassembled WGS sequence"/>
</dbReference>
<dbReference type="PROSITE" id="PS50181">
    <property type="entry name" value="FBOX"/>
    <property type="match status" value="1"/>
</dbReference>
<gene>
    <name evidence="3" type="ORF">DM860_010240</name>
</gene>
<comment type="caution">
    <text evidence="3">The sequence shown here is derived from an EMBL/GenBank/DDBJ whole genome shotgun (WGS) entry which is preliminary data.</text>
</comment>
<accession>A0A328D7C6</accession>
<dbReference type="Gene3D" id="1.20.1280.50">
    <property type="match status" value="1"/>
</dbReference>
<protein>
    <recommendedName>
        <fullName evidence="2">F-box domain-containing protein</fullName>
    </recommendedName>
</protein>
<evidence type="ECO:0000256" key="1">
    <source>
        <dbReference type="SAM" id="MobiDB-lite"/>
    </source>
</evidence>
<dbReference type="PANTHER" id="PTHR34223">
    <property type="entry name" value="OS11G0201299 PROTEIN"/>
    <property type="match status" value="1"/>
</dbReference>
<name>A0A328D7C6_9ASTE</name>
<feature type="region of interest" description="Disordered" evidence="1">
    <location>
        <begin position="172"/>
        <end position="199"/>
    </location>
</feature>
<evidence type="ECO:0000313" key="4">
    <source>
        <dbReference type="Proteomes" id="UP000249390"/>
    </source>
</evidence>
<evidence type="ECO:0000259" key="2">
    <source>
        <dbReference type="PROSITE" id="PS50181"/>
    </source>
</evidence>
<dbReference type="PANTHER" id="PTHR34223:SF51">
    <property type="entry name" value="OS06G0556300 PROTEIN"/>
    <property type="match status" value="1"/>
</dbReference>